<feature type="transmembrane region" description="Helical" evidence="1">
    <location>
        <begin position="236"/>
        <end position="260"/>
    </location>
</feature>
<feature type="transmembrane region" description="Helical" evidence="1">
    <location>
        <begin position="35"/>
        <end position="57"/>
    </location>
</feature>
<keyword evidence="3" id="KW-1185">Reference proteome</keyword>
<keyword evidence="1" id="KW-0472">Membrane</keyword>
<evidence type="ECO:0000313" key="3">
    <source>
        <dbReference type="Proteomes" id="UP000251993"/>
    </source>
</evidence>
<dbReference type="OrthoDB" id="9255519at2"/>
<feature type="transmembrane region" description="Helical" evidence="1">
    <location>
        <begin position="209"/>
        <end position="227"/>
    </location>
</feature>
<feature type="transmembrane region" description="Helical" evidence="1">
    <location>
        <begin position="6"/>
        <end position="28"/>
    </location>
</feature>
<keyword evidence="1" id="KW-1133">Transmembrane helix</keyword>
<gene>
    <name evidence="2" type="ORF">DR864_16525</name>
</gene>
<feature type="transmembrane region" description="Helical" evidence="1">
    <location>
        <begin position="320"/>
        <end position="340"/>
    </location>
</feature>
<dbReference type="EMBL" id="CP030850">
    <property type="protein sequence ID" value="AXE19239.1"/>
    <property type="molecule type" value="Genomic_DNA"/>
</dbReference>
<evidence type="ECO:0000313" key="2">
    <source>
        <dbReference type="EMBL" id="AXE19239.1"/>
    </source>
</evidence>
<feature type="transmembrane region" description="Helical" evidence="1">
    <location>
        <begin position="266"/>
        <end position="285"/>
    </location>
</feature>
<accession>A0A344TKR8</accession>
<dbReference type="RefSeq" id="WP_114068023.1">
    <property type="nucleotide sequence ID" value="NZ_CP030850.1"/>
</dbReference>
<keyword evidence="1" id="KW-0812">Transmembrane</keyword>
<proteinExistence type="predicted"/>
<feature type="transmembrane region" description="Helical" evidence="1">
    <location>
        <begin position="347"/>
        <end position="367"/>
    </location>
</feature>
<dbReference type="AlphaFoldDB" id="A0A344TKR8"/>
<feature type="transmembrane region" description="Helical" evidence="1">
    <location>
        <begin position="373"/>
        <end position="393"/>
    </location>
</feature>
<sequence length="534" mass="59967">MISFDDFPVVYFALGYALAVGVVLLFFLRKNIPFFSTLLLVLGAVLVVFMRLPILLFNQEINPDESQIIAHALTLSQYPTYWESVDGTTIGPINNYMLLLPAFLGLGFDYTAIRLLGLVWIIGSLWFFYQSVKNFFDAPTAQLSLLPPLFFLAFTQDPDFVHYSSEQLPLFLLNVALWSVSKINVARSNGFAGIFLLGVVLGLNPFAKIQVVPQVAVIGLWAVVSLYQHKYFLKSVLALVVGGLAVPIFIVALAGVFGVLDDLWDYYVLGNLIYAGGSSLVDAIFRLPSFFAKSTDFLLYLGSLGLLSVLSFFQKDKRLSTLNQIGGFVLLWLVAALYAATKTGNDFVHYLNLCIYPLALLGALFIYKSQKNGSLVPVAALVLVMPFLVSFGLKAILHRPLNAYVSGNDHRVPVSDVSKLILKYAQPTDRLVVWGWMCRYHVETQMPQGTAENHSERSIYPHPLRQKYYQRYLDDLKKNHPKVFVDAVGNSLWLNDRSTQAHEAFAELNDFITKNYRFVGEVESTRVYLRNTEQ</sequence>
<evidence type="ECO:0008006" key="4">
    <source>
        <dbReference type="Google" id="ProtNLM"/>
    </source>
</evidence>
<reference evidence="2 3" key="1">
    <citation type="submission" date="2018-07" db="EMBL/GenBank/DDBJ databases">
        <title>Genome sequencing of Runella.</title>
        <authorList>
            <person name="Baek M.-G."/>
            <person name="Yi H."/>
        </authorList>
    </citation>
    <scope>NUCLEOTIDE SEQUENCE [LARGE SCALE GENOMIC DNA]</scope>
    <source>
        <strain evidence="2 3">HYN0085</strain>
    </source>
</reference>
<organism evidence="2 3">
    <name type="scientific">Runella rosea</name>
    <dbReference type="NCBI Taxonomy" id="2259595"/>
    <lineage>
        <taxon>Bacteria</taxon>
        <taxon>Pseudomonadati</taxon>
        <taxon>Bacteroidota</taxon>
        <taxon>Cytophagia</taxon>
        <taxon>Cytophagales</taxon>
        <taxon>Spirosomataceae</taxon>
        <taxon>Runella</taxon>
    </lineage>
</organism>
<name>A0A344TKR8_9BACT</name>
<protein>
    <recommendedName>
        <fullName evidence="4">Glycosyltransferase RgtA/B/C/D-like domain-containing protein</fullName>
    </recommendedName>
</protein>
<dbReference type="KEGG" id="run:DR864_16525"/>
<dbReference type="Proteomes" id="UP000251993">
    <property type="component" value="Chromosome"/>
</dbReference>
<feature type="transmembrane region" description="Helical" evidence="1">
    <location>
        <begin position="102"/>
        <end position="128"/>
    </location>
</feature>
<feature type="transmembrane region" description="Helical" evidence="1">
    <location>
        <begin position="297"/>
        <end position="314"/>
    </location>
</feature>
<feature type="transmembrane region" description="Helical" evidence="1">
    <location>
        <begin position="185"/>
        <end position="203"/>
    </location>
</feature>
<evidence type="ECO:0000256" key="1">
    <source>
        <dbReference type="SAM" id="Phobius"/>
    </source>
</evidence>